<organism evidence="2 3">
    <name type="scientific">Cycloclasticus pugetii</name>
    <dbReference type="NCBI Taxonomy" id="34068"/>
    <lineage>
        <taxon>Bacteria</taxon>
        <taxon>Pseudomonadati</taxon>
        <taxon>Pseudomonadota</taxon>
        <taxon>Gammaproteobacteria</taxon>
        <taxon>Thiotrichales</taxon>
        <taxon>Piscirickettsiaceae</taxon>
        <taxon>Cycloclasticus</taxon>
    </lineage>
</organism>
<comment type="similarity">
    <text evidence="1">Belongs to the outer membrane factor (OMF) (TC 1.B.17) family.</text>
</comment>
<dbReference type="InterPro" id="IPR010131">
    <property type="entry name" value="MdtP/NodT-like"/>
</dbReference>
<evidence type="ECO:0000313" key="2">
    <source>
        <dbReference type="EMBL" id="EPD14034.1"/>
    </source>
</evidence>
<evidence type="ECO:0000313" key="3">
    <source>
        <dbReference type="Proteomes" id="UP000015462"/>
    </source>
</evidence>
<dbReference type="RefSeq" id="WP_016389605.1">
    <property type="nucleotide sequence ID" value="NZ_JARGOU010000009.1"/>
</dbReference>
<proteinExistence type="inferred from homology"/>
<dbReference type="Proteomes" id="UP000015462">
    <property type="component" value="Unassembled WGS sequence"/>
</dbReference>
<dbReference type="SUPFAM" id="SSF56954">
    <property type="entry name" value="Outer membrane efflux proteins (OEP)"/>
    <property type="match status" value="1"/>
</dbReference>
<dbReference type="AlphaFoldDB" id="A0AB33Z4J6"/>
<dbReference type="PANTHER" id="PTHR30203:SF24">
    <property type="entry name" value="BLR4935 PROTEIN"/>
    <property type="match status" value="1"/>
</dbReference>
<gene>
    <name evidence="2" type="ORF">L196_01005</name>
</gene>
<dbReference type="PANTHER" id="PTHR30203">
    <property type="entry name" value="OUTER MEMBRANE CATION EFFLUX PROTEIN"/>
    <property type="match status" value="1"/>
</dbReference>
<sequence>MLLIQYKHVPKKPTFNRFFGHRLSVHVGLLFAIYIAVSTPVYAADYLEKSLSMQEAISRSLSLHPELASIGYRIKSAEGDIKYAAVGQKPELSLAVEDALGTGDYSGLDNAQSTLSIGWILDEGLSGSRVGKYQVRKTLIEIERDIKRFDIAAQTAHQFSTVLALQENLSIAKRAQQHTKVILFDIVKRVKAGKAPVADQLRAEVDQERRELEVEDITHELLSAKKILVSKWGETDIDFISAVGSLDTSRALVDFAKLEKSIKTTPKMRYFLTQQRLVDSEIILAKEEAKNRLRFDAGVRRYEREEDYSLTFGVSLPIGKPSRNQGKISALTADKDSYQADANATKTQLLTKIFVLYEELKHGHHIIESIENKIMPRLERALKETQKAYQIGKYSYQEWSVVQQEVLDTQLALVDARLKAHNNMVELERLTGLSLLSRKVAQ</sequence>
<protein>
    <submittedName>
        <fullName evidence="2">Outer membrane efflux protein</fullName>
    </submittedName>
</protein>
<name>A0AB33Z4J6_9GAMM</name>
<dbReference type="GO" id="GO:0015562">
    <property type="term" value="F:efflux transmembrane transporter activity"/>
    <property type="evidence" value="ECO:0007669"/>
    <property type="project" value="InterPro"/>
</dbReference>
<dbReference type="Gene3D" id="1.20.1600.10">
    <property type="entry name" value="Outer membrane efflux proteins (OEP)"/>
    <property type="match status" value="1"/>
</dbReference>
<reference evidence="2 3" key="1">
    <citation type="journal article" date="2013" name="Genome Announc.">
        <title>Genome Sequence of the Pyrene- and Fluoranthene-Degrading Bacterium Cycloclasticus sp. Strain PY97M.</title>
        <authorList>
            <person name="Cui Z."/>
            <person name="Xu G."/>
            <person name="Li Q."/>
            <person name="Gao W."/>
            <person name="Zheng L."/>
        </authorList>
    </citation>
    <scope>NUCLEOTIDE SEQUENCE [LARGE SCALE GENOMIC DNA]</scope>
    <source>
        <strain evidence="2 3">PY97M</strain>
    </source>
</reference>
<dbReference type="EMBL" id="ASHL01000001">
    <property type="protein sequence ID" value="EPD14034.1"/>
    <property type="molecule type" value="Genomic_DNA"/>
</dbReference>
<dbReference type="Pfam" id="PF02321">
    <property type="entry name" value="OEP"/>
    <property type="match status" value="2"/>
</dbReference>
<comment type="caution">
    <text evidence="2">The sequence shown here is derived from an EMBL/GenBank/DDBJ whole genome shotgun (WGS) entry which is preliminary data.</text>
</comment>
<accession>A0AB33Z4J6</accession>
<keyword evidence="3" id="KW-1185">Reference proteome</keyword>
<dbReference type="InterPro" id="IPR003423">
    <property type="entry name" value="OMP_efflux"/>
</dbReference>
<evidence type="ECO:0000256" key="1">
    <source>
        <dbReference type="ARBA" id="ARBA00007613"/>
    </source>
</evidence>